<dbReference type="PROSITE" id="PS51123">
    <property type="entry name" value="OMPA_2"/>
    <property type="match status" value="1"/>
</dbReference>
<dbReference type="PRINTS" id="PR01021">
    <property type="entry name" value="OMPADOMAIN"/>
</dbReference>
<reference evidence="5" key="1">
    <citation type="submission" date="2018-07" db="EMBL/GenBank/DDBJ databases">
        <authorList>
            <person name="Quirk P.G."/>
            <person name="Krulwich T.A."/>
        </authorList>
    </citation>
    <scope>NUCLEOTIDE SEQUENCE</scope>
</reference>
<evidence type="ECO:0000259" key="4">
    <source>
        <dbReference type="PROSITE" id="PS51123"/>
    </source>
</evidence>
<dbReference type="PANTHER" id="PTHR30329">
    <property type="entry name" value="STATOR ELEMENT OF FLAGELLAR MOTOR COMPLEX"/>
    <property type="match status" value="1"/>
</dbReference>
<dbReference type="PROSITE" id="PS51257">
    <property type="entry name" value="PROKAR_LIPOPROTEIN"/>
    <property type="match status" value="1"/>
</dbReference>
<dbReference type="InterPro" id="IPR006664">
    <property type="entry name" value="OMP_bac"/>
</dbReference>
<dbReference type="EMBL" id="UIDG01000623">
    <property type="protein sequence ID" value="SUS08468.1"/>
    <property type="molecule type" value="Genomic_DNA"/>
</dbReference>
<evidence type="ECO:0000256" key="1">
    <source>
        <dbReference type="ARBA" id="ARBA00004442"/>
    </source>
</evidence>
<evidence type="ECO:0000256" key="2">
    <source>
        <dbReference type="ARBA" id="ARBA00023136"/>
    </source>
</evidence>
<name>A0A380TJX9_9ZZZZ</name>
<dbReference type="PANTHER" id="PTHR30329:SF21">
    <property type="entry name" value="LIPOPROTEIN YIAD-RELATED"/>
    <property type="match status" value="1"/>
</dbReference>
<dbReference type="SUPFAM" id="SSF103088">
    <property type="entry name" value="OmpA-like"/>
    <property type="match status" value="1"/>
</dbReference>
<dbReference type="CDD" id="cd07185">
    <property type="entry name" value="OmpA_C-like"/>
    <property type="match status" value="1"/>
</dbReference>
<evidence type="ECO:0000256" key="3">
    <source>
        <dbReference type="ARBA" id="ARBA00023237"/>
    </source>
</evidence>
<accession>A0A380TJX9</accession>
<dbReference type="Gene3D" id="3.30.1330.60">
    <property type="entry name" value="OmpA-like domain"/>
    <property type="match status" value="1"/>
</dbReference>
<gene>
    <name evidence="5" type="ORF">DF3PB_70015</name>
</gene>
<dbReference type="AlphaFoldDB" id="A0A380TJX9"/>
<organism evidence="5">
    <name type="scientific">metagenome</name>
    <dbReference type="NCBI Taxonomy" id="256318"/>
    <lineage>
        <taxon>unclassified sequences</taxon>
        <taxon>metagenomes</taxon>
    </lineage>
</organism>
<sequence length="283" mass="30005">MNRIGFVVAGAAVVALTACSGFKYQSVAKDPPASGAFNQGLQKGYLAQSKSEFQQGDYIDSDFFADRARAAGKGQPLPPTEIGARKLPQDKVGDLTAARGKLMAALGAGAATKNPAAAAEAQVMFNCWMEQQEENFQPKDIEACKKGCEDAMAKLDDKPAAAKPTPPMATPDRFLVFFDWDKYNINAKAKETIGTASGTAKKAAGSKVKVIGHTDTSGPADYNLKLSQRRADAVKKTLVGQAIPAGSIATEARGERDLLVPTKDGVREAQNRRAEIILTKPGM</sequence>
<keyword evidence="2" id="KW-0472">Membrane</keyword>
<dbReference type="InterPro" id="IPR006665">
    <property type="entry name" value="OmpA-like"/>
</dbReference>
<proteinExistence type="predicted"/>
<feature type="domain" description="OmpA-like" evidence="4">
    <location>
        <begin position="165"/>
        <end position="282"/>
    </location>
</feature>
<dbReference type="Pfam" id="PF00691">
    <property type="entry name" value="OmpA"/>
    <property type="match status" value="1"/>
</dbReference>
<dbReference type="InterPro" id="IPR050330">
    <property type="entry name" value="Bact_OuterMem_StrucFunc"/>
</dbReference>
<protein>
    <submittedName>
        <fullName evidence="5">Outer membrane protein</fullName>
    </submittedName>
</protein>
<keyword evidence="3" id="KW-0998">Cell outer membrane</keyword>
<evidence type="ECO:0000313" key="5">
    <source>
        <dbReference type="EMBL" id="SUS08468.1"/>
    </source>
</evidence>
<comment type="subcellular location">
    <subcellularLocation>
        <location evidence="1">Cell outer membrane</location>
    </subcellularLocation>
</comment>
<dbReference type="GO" id="GO:0009279">
    <property type="term" value="C:cell outer membrane"/>
    <property type="evidence" value="ECO:0007669"/>
    <property type="project" value="UniProtKB-SubCell"/>
</dbReference>
<dbReference type="InterPro" id="IPR036737">
    <property type="entry name" value="OmpA-like_sf"/>
</dbReference>